<accession>A0A0E9XDS1</accession>
<protein>
    <submittedName>
        <fullName evidence="1">Uncharacterized protein</fullName>
    </submittedName>
</protein>
<evidence type="ECO:0000313" key="1">
    <source>
        <dbReference type="EMBL" id="JAI00775.1"/>
    </source>
</evidence>
<dbReference type="EMBL" id="GBXM01007803">
    <property type="protein sequence ID" value="JAI00775.1"/>
    <property type="molecule type" value="Transcribed_RNA"/>
</dbReference>
<organism evidence="1">
    <name type="scientific">Anguilla anguilla</name>
    <name type="common">European freshwater eel</name>
    <name type="synonym">Muraena anguilla</name>
    <dbReference type="NCBI Taxonomy" id="7936"/>
    <lineage>
        <taxon>Eukaryota</taxon>
        <taxon>Metazoa</taxon>
        <taxon>Chordata</taxon>
        <taxon>Craniata</taxon>
        <taxon>Vertebrata</taxon>
        <taxon>Euteleostomi</taxon>
        <taxon>Actinopterygii</taxon>
        <taxon>Neopterygii</taxon>
        <taxon>Teleostei</taxon>
        <taxon>Anguilliformes</taxon>
        <taxon>Anguillidae</taxon>
        <taxon>Anguilla</taxon>
    </lineage>
</organism>
<reference evidence="1" key="2">
    <citation type="journal article" date="2015" name="Fish Shellfish Immunol.">
        <title>Early steps in the European eel (Anguilla anguilla)-Vibrio vulnificus interaction in the gills: Role of the RtxA13 toxin.</title>
        <authorList>
            <person name="Callol A."/>
            <person name="Pajuelo D."/>
            <person name="Ebbesson L."/>
            <person name="Teles M."/>
            <person name="MacKenzie S."/>
            <person name="Amaro C."/>
        </authorList>
    </citation>
    <scope>NUCLEOTIDE SEQUENCE</scope>
</reference>
<dbReference type="AlphaFoldDB" id="A0A0E9XDS1"/>
<sequence length="58" mass="6585">MLAFHFSEKNGCPGRSDLQSKAKYINGYSTASENSRTDHPPTLHLQINPVHHWIMHIA</sequence>
<proteinExistence type="predicted"/>
<name>A0A0E9XDS1_ANGAN</name>
<reference evidence="1" key="1">
    <citation type="submission" date="2014-11" db="EMBL/GenBank/DDBJ databases">
        <authorList>
            <person name="Amaro Gonzalez C."/>
        </authorList>
    </citation>
    <scope>NUCLEOTIDE SEQUENCE</scope>
</reference>